<dbReference type="Gene3D" id="2.40.50.140">
    <property type="entry name" value="Nucleic acid-binding proteins"/>
    <property type="match status" value="1"/>
</dbReference>
<keyword evidence="2" id="KW-1185">Reference proteome</keyword>
<evidence type="ECO:0000313" key="2">
    <source>
        <dbReference type="Proteomes" id="UP000824120"/>
    </source>
</evidence>
<dbReference type="InterPro" id="IPR012340">
    <property type="entry name" value="NA-bd_OB-fold"/>
</dbReference>
<proteinExistence type="predicted"/>
<evidence type="ECO:0008006" key="3">
    <source>
        <dbReference type="Google" id="ProtNLM"/>
    </source>
</evidence>
<evidence type="ECO:0000313" key="1">
    <source>
        <dbReference type="EMBL" id="KAG5570982.1"/>
    </source>
</evidence>
<dbReference type="OrthoDB" id="1304635at2759"/>
<dbReference type="PANTHER" id="PTHR47910">
    <property type="entry name" value="RIBULOSE BISPHOSPHATE CARBOXYLASE LARGE CHAIN, CATALYTIC DOMAIN-CONTAINING PROTEIN"/>
    <property type="match status" value="1"/>
</dbReference>
<gene>
    <name evidence="1" type="ORF">H5410_060748</name>
</gene>
<name>A0A9J5W7I2_SOLCO</name>
<dbReference type="Proteomes" id="UP000824120">
    <property type="component" value="Chromosome 12"/>
</dbReference>
<dbReference type="PANTHER" id="PTHR47910:SF2">
    <property type="entry name" value="RIBULOSE BISPHOSPHATE CARBOXYLASE LARGE CHAIN, CATALYTIC DOMAIN-CONTAINING PROTEIN"/>
    <property type="match status" value="1"/>
</dbReference>
<feature type="non-terminal residue" evidence="1">
    <location>
        <position position="1"/>
    </location>
</feature>
<reference evidence="1 2" key="1">
    <citation type="submission" date="2020-09" db="EMBL/GenBank/DDBJ databases">
        <title>De no assembly of potato wild relative species, Solanum commersonii.</title>
        <authorList>
            <person name="Cho K."/>
        </authorList>
    </citation>
    <scope>NUCLEOTIDE SEQUENCE [LARGE SCALE GENOMIC DNA]</scope>
    <source>
        <strain evidence="1">LZ3.2</strain>
        <tissue evidence="1">Leaf</tissue>
    </source>
</reference>
<comment type="caution">
    <text evidence="1">The sequence shown here is derived from an EMBL/GenBank/DDBJ whole genome shotgun (WGS) entry which is preliminary data.</text>
</comment>
<sequence length="180" mass="20698">PTKFGEENTIPKSDEHVLSLIVVATHPLRIIILFISVSQSFLDFKQQIGEAGKIIHKFYWVLDKETLIEHIKPNNELEKPRLPPTKLHTTTFVSILQMTPDPNAEIDIVGNVLCYGPSKYAGHTQNMCREVTIVDDQRSQFLLTLWDDIREIEGVELEARMEKGKEFPIILERNIRICGY</sequence>
<organism evidence="1 2">
    <name type="scientific">Solanum commersonii</name>
    <name type="common">Commerson's wild potato</name>
    <name type="synonym">Commerson's nightshade</name>
    <dbReference type="NCBI Taxonomy" id="4109"/>
    <lineage>
        <taxon>Eukaryota</taxon>
        <taxon>Viridiplantae</taxon>
        <taxon>Streptophyta</taxon>
        <taxon>Embryophyta</taxon>
        <taxon>Tracheophyta</taxon>
        <taxon>Spermatophyta</taxon>
        <taxon>Magnoliopsida</taxon>
        <taxon>eudicotyledons</taxon>
        <taxon>Gunneridae</taxon>
        <taxon>Pentapetalae</taxon>
        <taxon>asterids</taxon>
        <taxon>lamiids</taxon>
        <taxon>Solanales</taxon>
        <taxon>Solanaceae</taxon>
        <taxon>Solanoideae</taxon>
        <taxon>Solaneae</taxon>
        <taxon>Solanum</taxon>
    </lineage>
</organism>
<dbReference type="EMBL" id="JACXVP010000012">
    <property type="protein sequence ID" value="KAG5570982.1"/>
    <property type="molecule type" value="Genomic_DNA"/>
</dbReference>
<protein>
    <recommendedName>
        <fullName evidence="3">Replication protein A OB domain-containing protein</fullName>
    </recommendedName>
</protein>
<accession>A0A9J5W7I2</accession>
<dbReference type="AlphaFoldDB" id="A0A9J5W7I2"/>